<dbReference type="SMART" id="SM00017">
    <property type="entry name" value="OSTEO"/>
    <property type="match status" value="1"/>
</dbReference>
<dbReference type="GO" id="GO:0050840">
    <property type="term" value="F:extracellular matrix binding"/>
    <property type="evidence" value="ECO:0000318"/>
    <property type="project" value="GO_Central"/>
</dbReference>
<reference evidence="3" key="2">
    <citation type="submission" date="2025-08" db="UniProtKB">
        <authorList>
            <consortium name="Ensembl"/>
        </authorList>
    </citation>
    <scope>IDENTIFICATION</scope>
    <source>
        <strain evidence="3">Glennie</strain>
    </source>
</reference>
<organism evidence="3 4">
    <name type="scientific">Ornithorhynchus anatinus</name>
    <name type="common">Duckbill platypus</name>
    <dbReference type="NCBI Taxonomy" id="9258"/>
    <lineage>
        <taxon>Eukaryota</taxon>
        <taxon>Metazoa</taxon>
        <taxon>Chordata</taxon>
        <taxon>Craniata</taxon>
        <taxon>Vertebrata</taxon>
        <taxon>Euteleostomi</taxon>
        <taxon>Mammalia</taxon>
        <taxon>Monotremata</taxon>
        <taxon>Ornithorhynchidae</taxon>
        <taxon>Ornithorhynchus</taxon>
    </lineage>
</organism>
<dbReference type="InParanoid" id="A0A6I8NTC8"/>
<dbReference type="GeneTree" id="ENSGT00390000002509"/>
<dbReference type="GO" id="GO:0007155">
    <property type="term" value="P:cell adhesion"/>
    <property type="evidence" value="ECO:0000318"/>
    <property type="project" value="GO_Central"/>
</dbReference>
<dbReference type="GO" id="GO:0001649">
    <property type="term" value="P:osteoblast differentiation"/>
    <property type="evidence" value="ECO:0000318"/>
    <property type="project" value="GO_Central"/>
</dbReference>
<keyword evidence="2" id="KW-0812">Transmembrane</keyword>
<protein>
    <submittedName>
        <fullName evidence="3">Secreted phosphoprotein 1</fullName>
    </submittedName>
</protein>
<gene>
    <name evidence="3" type="primary">SPP1</name>
</gene>
<proteinExistence type="predicted"/>
<feature type="compositionally biased region" description="Acidic residues" evidence="1">
    <location>
        <begin position="117"/>
        <end position="127"/>
    </location>
</feature>
<dbReference type="Bgee" id="ENSOANG00000042157">
    <property type="expression patterns" value="Expressed in ovary and 7 other cell types or tissues"/>
</dbReference>
<feature type="compositionally biased region" description="Low complexity" evidence="1">
    <location>
        <begin position="128"/>
        <end position="146"/>
    </location>
</feature>
<feature type="compositionally biased region" description="Acidic residues" evidence="1">
    <location>
        <begin position="100"/>
        <end position="110"/>
    </location>
</feature>
<name>A0A6I8NTC8_ORNAN</name>
<dbReference type="GO" id="GO:0045780">
    <property type="term" value="P:positive regulation of bone resorption"/>
    <property type="evidence" value="ECO:0000318"/>
    <property type="project" value="GO_Central"/>
</dbReference>
<keyword evidence="2" id="KW-1133">Transmembrane helix</keyword>
<evidence type="ECO:0000313" key="3">
    <source>
        <dbReference type="Ensembl" id="ENSOANP00000044276.1"/>
    </source>
</evidence>
<dbReference type="AlphaFoldDB" id="A0A6I8NTC8"/>
<dbReference type="Pfam" id="PF00865">
    <property type="entry name" value="Osteopontin"/>
    <property type="match status" value="1"/>
</dbReference>
<feature type="compositionally biased region" description="Basic and acidic residues" evidence="1">
    <location>
        <begin position="275"/>
        <end position="288"/>
    </location>
</feature>
<evidence type="ECO:0000256" key="1">
    <source>
        <dbReference type="SAM" id="MobiDB-lite"/>
    </source>
</evidence>
<feature type="region of interest" description="Disordered" evidence="1">
    <location>
        <begin position="172"/>
        <end position="317"/>
    </location>
</feature>
<dbReference type="PANTHER" id="PTHR10607:SF1">
    <property type="entry name" value="OSTEOPONTIN"/>
    <property type="match status" value="1"/>
</dbReference>
<feature type="compositionally biased region" description="Basic and acidic residues" evidence="1">
    <location>
        <begin position="199"/>
        <end position="263"/>
    </location>
</feature>
<evidence type="ECO:0000313" key="4">
    <source>
        <dbReference type="Proteomes" id="UP000002279"/>
    </source>
</evidence>
<feature type="region of interest" description="Disordered" evidence="1">
    <location>
        <begin position="72"/>
        <end position="159"/>
    </location>
</feature>
<dbReference type="PRINTS" id="PR00216">
    <property type="entry name" value="OSTEOPONTIN"/>
</dbReference>
<sequence>MWHSNRQHCFKRLCPHLGNLELFYRKDTKMRTAVICLCLISIACALPLYNKHPNQLSSWLNTDPSQKQALLAPQNLVSSEESKENIQQQTLPSISNESHDDVDDADDQDDSDHKDESDDSDESDEVVTDFPTDVPATAVFTPAAPTRGDNGGRGDRVYRGLKTKPGVLYKAAVQGHDASDDFTSRLESLESDESPEAYPDAHKLQKSSEWHSNEASHQDDRSMQKSSEWHSSEASHQDDRSVETHSHEEAKGYRLKQEDHSSQQDDLNDSQESYKVSRENDSQEKTAQDADSDEFNRKHYLKSHTSHEFDSASSETH</sequence>
<feature type="compositionally biased region" description="Basic and acidic residues" evidence="1">
    <location>
        <begin position="305"/>
        <end position="317"/>
    </location>
</feature>
<reference evidence="3 4" key="1">
    <citation type="journal article" date="2008" name="Nature">
        <title>Genome analysis of the platypus reveals unique signatures of evolution.</title>
        <authorList>
            <person name="Warren W.C."/>
            <person name="Hillier L.W."/>
            <person name="Marshall Graves J.A."/>
            <person name="Birney E."/>
            <person name="Ponting C.P."/>
            <person name="Grutzner F."/>
            <person name="Belov K."/>
            <person name="Miller W."/>
            <person name="Clarke L."/>
            <person name="Chinwalla A.T."/>
            <person name="Yang S.P."/>
            <person name="Heger A."/>
            <person name="Locke D.P."/>
            <person name="Miethke P."/>
            <person name="Waters P.D."/>
            <person name="Veyrunes F."/>
            <person name="Fulton L."/>
            <person name="Fulton B."/>
            <person name="Graves T."/>
            <person name="Wallis J."/>
            <person name="Puente X.S."/>
            <person name="Lopez-Otin C."/>
            <person name="Ordonez G.R."/>
            <person name="Eichler E.E."/>
            <person name="Chen L."/>
            <person name="Cheng Z."/>
            <person name="Deakin J.E."/>
            <person name="Alsop A."/>
            <person name="Thompson K."/>
            <person name="Kirby P."/>
            <person name="Papenfuss A.T."/>
            <person name="Wakefield M.J."/>
            <person name="Olender T."/>
            <person name="Lancet D."/>
            <person name="Huttley G.A."/>
            <person name="Smit A.F."/>
            <person name="Pask A."/>
            <person name="Temple-Smith P."/>
            <person name="Batzer M.A."/>
            <person name="Walker J.A."/>
            <person name="Konkel M.K."/>
            <person name="Harris R.S."/>
            <person name="Whittington C.M."/>
            <person name="Wong E.S."/>
            <person name="Gemmell N.J."/>
            <person name="Buschiazzo E."/>
            <person name="Vargas Jentzsch I.M."/>
            <person name="Merkel A."/>
            <person name="Schmitz J."/>
            <person name="Zemann A."/>
            <person name="Churakov G."/>
            <person name="Kriegs J.O."/>
            <person name="Brosius J."/>
            <person name="Murchison E.P."/>
            <person name="Sachidanandam R."/>
            <person name="Smith C."/>
            <person name="Hannon G.J."/>
            <person name="Tsend-Ayush E."/>
            <person name="McMillan D."/>
            <person name="Attenborough R."/>
            <person name="Rens W."/>
            <person name="Ferguson-Smith M."/>
            <person name="Lefevre C.M."/>
            <person name="Sharp J.A."/>
            <person name="Nicholas K.R."/>
            <person name="Ray D.A."/>
            <person name="Kube M."/>
            <person name="Reinhardt R."/>
            <person name="Pringle T.H."/>
            <person name="Taylor J."/>
            <person name="Jones R.C."/>
            <person name="Nixon B."/>
            <person name="Dacheux J.L."/>
            <person name="Niwa H."/>
            <person name="Sekita Y."/>
            <person name="Huang X."/>
            <person name="Stark A."/>
            <person name="Kheradpour P."/>
            <person name="Kellis M."/>
            <person name="Flicek P."/>
            <person name="Chen Y."/>
            <person name="Webber C."/>
            <person name="Hardison R."/>
            <person name="Nelson J."/>
            <person name="Hallsworth-Pepin K."/>
            <person name="Delehaunty K."/>
            <person name="Markovic C."/>
            <person name="Minx P."/>
            <person name="Feng Y."/>
            <person name="Kremitzki C."/>
            <person name="Mitreva M."/>
            <person name="Glasscock J."/>
            <person name="Wylie T."/>
            <person name="Wohldmann P."/>
            <person name="Thiru P."/>
            <person name="Nhan M.N."/>
            <person name="Pohl C.S."/>
            <person name="Smith S.M."/>
            <person name="Hou S."/>
            <person name="Nefedov M."/>
            <person name="de Jong P.J."/>
            <person name="Renfree M.B."/>
            <person name="Mardis E.R."/>
            <person name="Wilson R.K."/>
        </authorList>
    </citation>
    <scope>NUCLEOTIDE SEQUENCE [LARGE SCALE GENOMIC DNA]</scope>
    <source>
        <strain evidence="3 4">Glennie</strain>
    </source>
</reference>
<feature type="transmembrane region" description="Helical" evidence="2">
    <location>
        <begin position="32"/>
        <end position="49"/>
    </location>
</feature>
<feature type="compositionally biased region" description="Basic and acidic residues" evidence="1">
    <location>
        <begin position="177"/>
        <end position="188"/>
    </location>
</feature>
<keyword evidence="2" id="KW-0472">Membrane</keyword>
<accession>A0A6I8NTC8</accession>
<dbReference type="GO" id="GO:0005615">
    <property type="term" value="C:extracellular space"/>
    <property type="evidence" value="ECO:0000318"/>
    <property type="project" value="GO_Central"/>
</dbReference>
<dbReference type="FunCoup" id="A0A6I8NTC8">
    <property type="interactions" value="597"/>
</dbReference>
<dbReference type="Proteomes" id="UP000002279">
    <property type="component" value="Chromosome 12"/>
</dbReference>
<dbReference type="OMA" id="HSAEDHH"/>
<feature type="compositionally biased region" description="Polar residues" evidence="1">
    <location>
        <begin position="75"/>
        <end position="96"/>
    </location>
</feature>
<evidence type="ECO:0000256" key="2">
    <source>
        <dbReference type="SAM" id="Phobius"/>
    </source>
</evidence>
<dbReference type="PANTHER" id="PTHR10607">
    <property type="entry name" value="OSTEOPONTIN"/>
    <property type="match status" value="1"/>
</dbReference>
<dbReference type="Ensembl" id="ENSOANT00000070215.1">
    <property type="protein sequence ID" value="ENSOANP00000044276.1"/>
    <property type="gene ID" value="ENSOANG00000042157.1"/>
</dbReference>
<keyword evidence="4" id="KW-1185">Reference proteome</keyword>
<reference evidence="3" key="3">
    <citation type="submission" date="2025-09" db="UniProtKB">
        <authorList>
            <consortium name="Ensembl"/>
        </authorList>
    </citation>
    <scope>IDENTIFICATION</scope>
    <source>
        <strain evidence="3">Glennie</strain>
    </source>
</reference>
<dbReference type="InterPro" id="IPR002038">
    <property type="entry name" value="Osteopontin"/>
</dbReference>